<keyword evidence="1" id="KW-0472">Membrane</keyword>
<protein>
    <submittedName>
        <fullName evidence="2">Uncharacterized protein</fullName>
    </submittedName>
</protein>
<sequence>MNQKTITFFEFNWVDAVLNVFLYGSLAFVLVLLIVLIKKRFFLKRH</sequence>
<organism evidence="2 3">
    <name type="scientific">Shouchella hunanensis</name>
    <dbReference type="NCBI Taxonomy" id="766894"/>
    <lineage>
        <taxon>Bacteria</taxon>
        <taxon>Bacillati</taxon>
        <taxon>Bacillota</taxon>
        <taxon>Bacilli</taxon>
        <taxon>Bacillales</taxon>
        <taxon>Bacillaceae</taxon>
        <taxon>Shouchella</taxon>
    </lineage>
</organism>
<dbReference type="EMBL" id="CP117834">
    <property type="protein sequence ID" value="WDF05706.1"/>
    <property type="molecule type" value="Genomic_DNA"/>
</dbReference>
<accession>A0ABY7WAJ6</accession>
<keyword evidence="1" id="KW-1133">Transmembrane helix</keyword>
<feature type="transmembrane region" description="Helical" evidence="1">
    <location>
        <begin position="20"/>
        <end position="37"/>
    </location>
</feature>
<keyword evidence="1" id="KW-0812">Transmembrane</keyword>
<evidence type="ECO:0000313" key="3">
    <source>
        <dbReference type="Proteomes" id="UP001215143"/>
    </source>
</evidence>
<dbReference type="RefSeq" id="WP_158331927.1">
    <property type="nucleotide sequence ID" value="NZ_CP117834.1"/>
</dbReference>
<name>A0ABY7WAJ6_9BACI</name>
<reference evidence="2 3" key="1">
    <citation type="submission" date="2023-02" db="EMBL/GenBank/DDBJ databases">
        <authorList>
            <person name="Liu G."/>
        </authorList>
    </citation>
    <scope>NUCLEOTIDE SEQUENCE [LARGE SCALE GENOMIC DNA]</scope>
    <source>
        <strain evidence="2 3">DSM 23008</strain>
    </source>
</reference>
<keyword evidence="3" id="KW-1185">Reference proteome</keyword>
<dbReference type="Proteomes" id="UP001215143">
    <property type="component" value="Chromosome"/>
</dbReference>
<gene>
    <name evidence="2" type="ORF">PQ477_09815</name>
</gene>
<evidence type="ECO:0000256" key="1">
    <source>
        <dbReference type="SAM" id="Phobius"/>
    </source>
</evidence>
<proteinExistence type="predicted"/>
<evidence type="ECO:0000313" key="2">
    <source>
        <dbReference type="EMBL" id="WDF05706.1"/>
    </source>
</evidence>